<keyword evidence="1 3" id="KW-0812">Transmembrane</keyword>
<dbReference type="NCBIfam" id="TIGR04057">
    <property type="entry name" value="SusC_RagA_signa"/>
    <property type="match status" value="1"/>
</dbReference>
<gene>
    <name evidence="6" type="ORF">SAMN05421747_113101</name>
</gene>
<dbReference type="OrthoDB" id="649093at2"/>
<dbReference type="Pfam" id="PF05569">
    <property type="entry name" value="Peptidase_M56"/>
    <property type="match status" value="1"/>
</dbReference>
<keyword evidence="3" id="KW-1133">Transmembrane helix</keyword>
<evidence type="ECO:0000256" key="3">
    <source>
        <dbReference type="SAM" id="Phobius"/>
    </source>
</evidence>
<name>A0A1I1JWZ7_9SPHI</name>
<dbReference type="Proteomes" id="UP000199577">
    <property type="component" value="Unassembled WGS sequence"/>
</dbReference>
<dbReference type="GO" id="GO:0009279">
    <property type="term" value="C:cell outer membrane"/>
    <property type="evidence" value="ECO:0007669"/>
    <property type="project" value="UniProtKB-SubCell"/>
</dbReference>
<proteinExistence type="inferred from homology"/>
<dbReference type="AlphaFoldDB" id="A0A1I1JWZ7"/>
<feature type="domain" description="TonB-dependent receptor plug" evidence="5">
    <location>
        <begin position="333"/>
        <end position="394"/>
    </location>
</feature>
<evidence type="ECO:0000313" key="7">
    <source>
        <dbReference type="Proteomes" id="UP000199577"/>
    </source>
</evidence>
<feature type="domain" description="Peptidase M56" evidence="4">
    <location>
        <begin position="150"/>
        <end position="253"/>
    </location>
</feature>
<keyword evidence="7" id="KW-1185">Reference proteome</keyword>
<dbReference type="CDD" id="cd07341">
    <property type="entry name" value="M56_BlaR1_MecR1_like"/>
    <property type="match status" value="1"/>
</dbReference>
<evidence type="ECO:0000259" key="4">
    <source>
        <dbReference type="Pfam" id="PF05569"/>
    </source>
</evidence>
<evidence type="ECO:0000256" key="1">
    <source>
        <dbReference type="PROSITE-ProRule" id="PRU01360"/>
    </source>
</evidence>
<feature type="transmembrane region" description="Helical" evidence="3">
    <location>
        <begin position="85"/>
        <end position="106"/>
    </location>
</feature>
<dbReference type="InterPro" id="IPR039426">
    <property type="entry name" value="TonB-dep_rcpt-like"/>
</dbReference>
<keyword evidence="1" id="KW-0998">Cell outer membrane</keyword>
<feature type="transmembrane region" description="Helical" evidence="3">
    <location>
        <begin position="263"/>
        <end position="286"/>
    </location>
</feature>
<dbReference type="InterPro" id="IPR012910">
    <property type="entry name" value="Plug_dom"/>
</dbReference>
<dbReference type="PANTHER" id="PTHR34978">
    <property type="entry name" value="POSSIBLE SENSOR-TRANSDUCER PROTEIN BLAR"/>
    <property type="match status" value="1"/>
</dbReference>
<dbReference type="InterPro" id="IPR023997">
    <property type="entry name" value="TonB-dep_OMP_SusC/RagA_CS"/>
</dbReference>
<dbReference type="InterPro" id="IPR052173">
    <property type="entry name" value="Beta-lactam_resp_regulator"/>
</dbReference>
<sequence>MPELLVYLLKANLALALFYLGYRLLLRKLTFYYLNRVYLLFAWVFSLIYPVVDVGAWLARRADVSVDAIPIIPDWQGVPAEAFSWWPYVMAVFWLGVAWFAIRLIIRLMSLWYLHRGSRSAVWRLFRFRQVSGAVAPFSFWRNIYVNPHQHGEVELGEIFRHEQVHIDELHTADMLVAEVCSVLCWFNPGAWLVRHAVHENLEFITDRRVLRSGADRKAYQHSLLRVGQYGQSQPLVGNRFNFKSLKRRIMMMNKKESSALNLGRYLLAIPVIAVLVLVFTVSRAYQDGRQDRSARPETVGADMAATRRAERDTAKNDGNQVSIRKVPKMVEETTQKGVRIVGVADTTRPLIVVDGEVFEGDLDELNPNDIASISVLKDASTTKAYGSRGAKGVVLITTKARASRKVADTTNMTKDTAEPTEPTSVGRPHLLGPGATGVLYIVDGKEVDGKEFKKLVIPDSIATINVLKDEAAVKKYGEKGAKGVVEIRTKQ</sequence>
<keyword evidence="1" id="KW-0813">Transport</keyword>
<dbReference type="InterPro" id="IPR008756">
    <property type="entry name" value="Peptidase_M56"/>
</dbReference>
<dbReference type="STRING" id="623281.SAMN05421747_113101"/>
<dbReference type="SUPFAM" id="SSF56935">
    <property type="entry name" value="Porins"/>
    <property type="match status" value="1"/>
</dbReference>
<evidence type="ECO:0000256" key="2">
    <source>
        <dbReference type="SAM" id="MobiDB-lite"/>
    </source>
</evidence>
<comment type="subcellular location">
    <subcellularLocation>
        <location evidence="1">Cell outer membrane</location>
        <topology evidence="1">Multi-pass membrane protein</topology>
    </subcellularLocation>
</comment>
<dbReference type="Gene3D" id="2.170.130.10">
    <property type="entry name" value="TonB-dependent receptor, plug domain"/>
    <property type="match status" value="2"/>
</dbReference>
<dbReference type="InterPro" id="IPR037066">
    <property type="entry name" value="Plug_dom_sf"/>
</dbReference>
<dbReference type="PANTHER" id="PTHR34978:SF3">
    <property type="entry name" value="SLR0241 PROTEIN"/>
    <property type="match status" value="1"/>
</dbReference>
<feature type="transmembrane region" description="Helical" evidence="3">
    <location>
        <begin position="37"/>
        <end position="59"/>
    </location>
</feature>
<dbReference type="RefSeq" id="WP_090974198.1">
    <property type="nucleotide sequence ID" value="NZ_FOLL01000013.1"/>
</dbReference>
<feature type="region of interest" description="Disordered" evidence="2">
    <location>
        <begin position="290"/>
        <end position="321"/>
    </location>
</feature>
<protein>
    <submittedName>
        <fullName evidence="6">TonB-dependent outer membrane receptor, SusC/RagA subfamily, signature region</fullName>
    </submittedName>
</protein>
<keyword evidence="1" id="KW-1134">Transmembrane beta strand</keyword>
<keyword evidence="6" id="KW-0675">Receptor</keyword>
<evidence type="ECO:0000313" key="6">
    <source>
        <dbReference type="EMBL" id="SFC52905.1"/>
    </source>
</evidence>
<dbReference type="Pfam" id="PF07715">
    <property type="entry name" value="Plug"/>
    <property type="match status" value="1"/>
</dbReference>
<reference evidence="6 7" key="1">
    <citation type="submission" date="2016-10" db="EMBL/GenBank/DDBJ databases">
        <authorList>
            <person name="de Groot N.N."/>
        </authorList>
    </citation>
    <scope>NUCLEOTIDE SEQUENCE [LARGE SCALE GENOMIC DNA]</scope>
    <source>
        <strain evidence="6 7">DSM 22900</strain>
    </source>
</reference>
<keyword evidence="1 3" id="KW-0472">Membrane</keyword>
<comment type="similarity">
    <text evidence="1">Belongs to the TonB-dependent receptor family.</text>
</comment>
<feature type="compositionally biased region" description="Basic and acidic residues" evidence="2">
    <location>
        <begin position="306"/>
        <end position="316"/>
    </location>
</feature>
<organism evidence="6 7">
    <name type="scientific">Parapedobacter composti</name>
    <dbReference type="NCBI Taxonomy" id="623281"/>
    <lineage>
        <taxon>Bacteria</taxon>
        <taxon>Pseudomonadati</taxon>
        <taxon>Bacteroidota</taxon>
        <taxon>Sphingobacteriia</taxon>
        <taxon>Sphingobacteriales</taxon>
        <taxon>Sphingobacteriaceae</taxon>
        <taxon>Parapedobacter</taxon>
    </lineage>
</organism>
<accession>A0A1I1JWZ7</accession>
<dbReference type="EMBL" id="FOLL01000013">
    <property type="protein sequence ID" value="SFC52905.1"/>
    <property type="molecule type" value="Genomic_DNA"/>
</dbReference>
<evidence type="ECO:0000259" key="5">
    <source>
        <dbReference type="Pfam" id="PF07715"/>
    </source>
</evidence>
<dbReference type="PROSITE" id="PS52016">
    <property type="entry name" value="TONB_DEPENDENT_REC_3"/>
    <property type="match status" value="1"/>
</dbReference>
<feature type="transmembrane region" description="Helical" evidence="3">
    <location>
        <begin position="6"/>
        <end position="25"/>
    </location>
</feature>